<accession>A0A9D4DSM2</accession>
<evidence type="ECO:0000256" key="5">
    <source>
        <dbReference type="ARBA" id="ARBA00023157"/>
    </source>
</evidence>
<dbReference type="Gene3D" id="2.20.100.10">
    <property type="entry name" value="Thrombospondin type-1 (TSP1) repeat"/>
    <property type="match status" value="1"/>
</dbReference>
<evidence type="ECO:0000256" key="1">
    <source>
        <dbReference type="ARBA" id="ARBA00004613"/>
    </source>
</evidence>
<proteinExistence type="predicted"/>
<dbReference type="InterPro" id="IPR000884">
    <property type="entry name" value="TSP1_rpt"/>
</dbReference>
<dbReference type="Proteomes" id="UP000828390">
    <property type="component" value="Unassembled WGS sequence"/>
</dbReference>
<keyword evidence="7" id="KW-1185">Reference proteome</keyword>
<comment type="caution">
    <text evidence="6">The sequence shown here is derived from an EMBL/GenBank/DDBJ whole genome shotgun (WGS) entry which is preliminary data.</text>
</comment>
<reference evidence="6" key="1">
    <citation type="journal article" date="2019" name="bioRxiv">
        <title>The Genome of the Zebra Mussel, Dreissena polymorpha: A Resource for Invasive Species Research.</title>
        <authorList>
            <person name="McCartney M.A."/>
            <person name="Auch B."/>
            <person name="Kono T."/>
            <person name="Mallez S."/>
            <person name="Zhang Y."/>
            <person name="Obille A."/>
            <person name="Becker A."/>
            <person name="Abrahante J.E."/>
            <person name="Garbe J."/>
            <person name="Badalamenti J.P."/>
            <person name="Herman A."/>
            <person name="Mangelson H."/>
            <person name="Liachko I."/>
            <person name="Sullivan S."/>
            <person name="Sone E.D."/>
            <person name="Koren S."/>
            <person name="Silverstein K.A.T."/>
            <person name="Beckman K.B."/>
            <person name="Gohl D.M."/>
        </authorList>
    </citation>
    <scope>NUCLEOTIDE SEQUENCE</scope>
    <source>
        <strain evidence="6">Duluth1</strain>
        <tissue evidence="6">Whole animal</tissue>
    </source>
</reference>
<dbReference type="PANTHER" id="PTHR22906:SF43">
    <property type="entry name" value="PROPERDIN"/>
    <property type="match status" value="1"/>
</dbReference>
<reference evidence="6" key="2">
    <citation type="submission" date="2020-11" db="EMBL/GenBank/DDBJ databases">
        <authorList>
            <person name="McCartney M.A."/>
            <person name="Auch B."/>
            <person name="Kono T."/>
            <person name="Mallez S."/>
            <person name="Becker A."/>
            <person name="Gohl D.M."/>
            <person name="Silverstein K.A.T."/>
            <person name="Koren S."/>
            <person name="Bechman K.B."/>
            <person name="Herman A."/>
            <person name="Abrahante J.E."/>
            <person name="Garbe J."/>
        </authorList>
    </citation>
    <scope>NUCLEOTIDE SEQUENCE</scope>
    <source>
        <strain evidence="6">Duluth1</strain>
        <tissue evidence="6">Whole animal</tissue>
    </source>
</reference>
<evidence type="ECO:0000313" key="7">
    <source>
        <dbReference type="Proteomes" id="UP000828390"/>
    </source>
</evidence>
<evidence type="ECO:0000256" key="3">
    <source>
        <dbReference type="ARBA" id="ARBA00022729"/>
    </source>
</evidence>
<sequence length="60" mass="6607">MFYLDGGWSSWGVWQRCSVPCGVGLKFRHRTCTSPSPSGWGKNCEGDYTDSAVCVNTPCE</sequence>
<dbReference type="PROSITE" id="PS50092">
    <property type="entry name" value="TSP1"/>
    <property type="match status" value="1"/>
</dbReference>
<dbReference type="InterPro" id="IPR036383">
    <property type="entry name" value="TSP1_rpt_sf"/>
</dbReference>
<gene>
    <name evidence="6" type="ORF">DPMN_188003</name>
</gene>
<evidence type="ECO:0000256" key="2">
    <source>
        <dbReference type="ARBA" id="ARBA00022525"/>
    </source>
</evidence>
<evidence type="ECO:0000313" key="6">
    <source>
        <dbReference type="EMBL" id="KAH3753367.1"/>
    </source>
</evidence>
<dbReference type="AlphaFoldDB" id="A0A9D4DSM2"/>
<keyword evidence="2" id="KW-0964">Secreted</keyword>
<protein>
    <submittedName>
        <fullName evidence="6">Uncharacterized protein</fullName>
    </submittedName>
</protein>
<dbReference type="PRINTS" id="PR01705">
    <property type="entry name" value="TSP1REPEAT"/>
</dbReference>
<comment type="subcellular location">
    <subcellularLocation>
        <location evidence="1">Secreted</location>
    </subcellularLocation>
</comment>
<keyword evidence="3" id="KW-0732">Signal</keyword>
<dbReference type="FunFam" id="2.20.100.10:FF:000007">
    <property type="entry name" value="Thrombospondin 1"/>
    <property type="match status" value="1"/>
</dbReference>
<dbReference type="Pfam" id="PF00090">
    <property type="entry name" value="TSP_1"/>
    <property type="match status" value="1"/>
</dbReference>
<dbReference type="InterPro" id="IPR052065">
    <property type="entry name" value="Compl_asym_regulator"/>
</dbReference>
<dbReference type="PANTHER" id="PTHR22906">
    <property type="entry name" value="PROPERDIN"/>
    <property type="match status" value="1"/>
</dbReference>
<evidence type="ECO:0000256" key="4">
    <source>
        <dbReference type="ARBA" id="ARBA00022737"/>
    </source>
</evidence>
<organism evidence="6 7">
    <name type="scientific">Dreissena polymorpha</name>
    <name type="common">Zebra mussel</name>
    <name type="synonym">Mytilus polymorpha</name>
    <dbReference type="NCBI Taxonomy" id="45954"/>
    <lineage>
        <taxon>Eukaryota</taxon>
        <taxon>Metazoa</taxon>
        <taxon>Spiralia</taxon>
        <taxon>Lophotrochozoa</taxon>
        <taxon>Mollusca</taxon>
        <taxon>Bivalvia</taxon>
        <taxon>Autobranchia</taxon>
        <taxon>Heteroconchia</taxon>
        <taxon>Euheterodonta</taxon>
        <taxon>Imparidentia</taxon>
        <taxon>Neoheterodontei</taxon>
        <taxon>Myida</taxon>
        <taxon>Dreissenoidea</taxon>
        <taxon>Dreissenidae</taxon>
        <taxon>Dreissena</taxon>
    </lineage>
</organism>
<keyword evidence="4" id="KW-0677">Repeat</keyword>
<dbReference type="SMART" id="SM00209">
    <property type="entry name" value="TSP1"/>
    <property type="match status" value="1"/>
</dbReference>
<dbReference type="EMBL" id="JAIWYP010000010">
    <property type="protein sequence ID" value="KAH3753367.1"/>
    <property type="molecule type" value="Genomic_DNA"/>
</dbReference>
<dbReference type="SUPFAM" id="SSF82895">
    <property type="entry name" value="TSP-1 type 1 repeat"/>
    <property type="match status" value="1"/>
</dbReference>
<name>A0A9D4DSM2_DREPO</name>
<keyword evidence="5" id="KW-1015">Disulfide bond</keyword>